<dbReference type="CDD" id="cd11645">
    <property type="entry name" value="Precorrin_2_C20_MT"/>
    <property type="match status" value="1"/>
</dbReference>
<evidence type="ECO:0000313" key="9">
    <source>
        <dbReference type="EMBL" id="BBD07744.1"/>
    </source>
</evidence>
<sequence length="239" mass="25565">MNYGILYGVGTGPGDPDLLTLKAVKVLSSVDRVYAARSSKNTHSVSHGIVRPHLREGVDVQSLPFPMTRDKNILGEAWTANAQRVLDDLRQGLNVAFLTLGDPMTYSTFGYLWRTLHELDAQAPVEVVPGITSYNAAAAASGTILVEAEETLAVVSGANGGGNLRKAAEMADSVVVLKAYKHFDDIQQSLEDIGMLKSSVLVSNCGQQGERIAEDCSTNGDGPQYFSLILAKKPKNISS</sequence>
<protein>
    <submittedName>
        <fullName evidence="9">Precorrin-2 C(20)-methyltransferase</fullName>
    </submittedName>
</protein>
<evidence type="ECO:0000256" key="7">
    <source>
        <dbReference type="PIRNR" id="PIRNR036427"/>
    </source>
</evidence>
<dbReference type="GO" id="GO:0032259">
    <property type="term" value="P:methylation"/>
    <property type="evidence" value="ECO:0007669"/>
    <property type="project" value="UniProtKB-KW"/>
</dbReference>
<comment type="pathway">
    <text evidence="1">Cofactor biosynthesis; adenosylcobalamin biosynthesis.</text>
</comment>
<evidence type="ECO:0000259" key="8">
    <source>
        <dbReference type="Pfam" id="PF00590"/>
    </source>
</evidence>
<dbReference type="Gene3D" id="3.40.1010.10">
    <property type="entry name" value="Cobalt-precorrin-4 Transmethylase, Domain 1"/>
    <property type="match status" value="1"/>
</dbReference>
<comment type="similarity">
    <text evidence="2 7">Belongs to the precorrin methyltransferase family.</text>
</comment>
<keyword evidence="6" id="KW-0949">S-adenosyl-L-methionine</keyword>
<evidence type="ECO:0000256" key="4">
    <source>
        <dbReference type="ARBA" id="ARBA00022603"/>
    </source>
</evidence>
<dbReference type="PANTHER" id="PTHR43467:SF2">
    <property type="entry name" value="COBALT-PRECORRIN-2 C(20)-METHYLTRANSFERASE"/>
    <property type="match status" value="1"/>
</dbReference>
<dbReference type="InterPro" id="IPR003043">
    <property type="entry name" value="Uropor_MeTrfase_CS"/>
</dbReference>
<dbReference type="InterPro" id="IPR035996">
    <property type="entry name" value="4pyrrol_Methylase_sf"/>
</dbReference>
<dbReference type="GO" id="GO:0009236">
    <property type="term" value="P:cobalamin biosynthetic process"/>
    <property type="evidence" value="ECO:0007669"/>
    <property type="project" value="UniProtKB-UniRule"/>
</dbReference>
<evidence type="ECO:0000256" key="5">
    <source>
        <dbReference type="ARBA" id="ARBA00022679"/>
    </source>
</evidence>
<dbReference type="EMBL" id="AP017378">
    <property type="protein sequence ID" value="BBD07744.1"/>
    <property type="molecule type" value="Genomic_DNA"/>
</dbReference>
<dbReference type="InterPro" id="IPR006364">
    <property type="entry name" value="CobI/CbiL/CobIJ_dom"/>
</dbReference>
<dbReference type="PIRSF" id="PIRSF036427">
    <property type="entry name" value="Precrrn-2_mtase"/>
    <property type="match status" value="1"/>
</dbReference>
<dbReference type="InterPro" id="IPR014777">
    <property type="entry name" value="4pyrrole_Mease_sub1"/>
</dbReference>
<dbReference type="PROSITE" id="PS00839">
    <property type="entry name" value="SUMT_1"/>
    <property type="match status" value="1"/>
</dbReference>
<dbReference type="GO" id="GO:0030788">
    <property type="term" value="F:precorrin-2 C20-methyltransferase activity"/>
    <property type="evidence" value="ECO:0007669"/>
    <property type="project" value="InterPro"/>
</dbReference>
<gene>
    <name evidence="9" type="primary">cobI_1</name>
    <name evidence="9" type="ORF">DFE_1018</name>
</gene>
<keyword evidence="5 9" id="KW-0808">Transferase</keyword>
<dbReference type="Proteomes" id="UP000269883">
    <property type="component" value="Chromosome"/>
</dbReference>
<keyword evidence="3" id="KW-0169">Cobalamin biosynthesis</keyword>
<dbReference type="InterPro" id="IPR000878">
    <property type="entry name" value="4pyrrol_Mease"/>
</dbReference>
<organism evidence="9 10">
    <name type="scientific">Desulfovibrio ferrophilus</name>
    <dbReference type="NCBI Taxonomy" id="241368"/>
    <lineage>
        <taxon>Bacteria</taxon>
        <taxon>Pseudomonadati</taxon>
        <taxon>Thermodesulfobacteriota</taxon>
        <taxon>Desulfovibrionia</taxon>
        <taxon>Desulfovibrionales</taxon>
        <taxon>Desulfovibrionaceae</taxon>
        <taxon>Desulfovibrio</taxon>
    </lineage>
</organism>
<name>A0A2Z6AWW2_9BACT</name>
<proteinExistence type="inferred from homology"/>
<evidence type="ECO:0000256" key="2">
    <source>
        <dbReference type="ARBA" id="ARBA00005879"/>
    </source>
</evidence>
<feature type="domain" description="Tetrapyrrole methylase" evidence="8">
    <location>
        <begin position="6"/>
        <end position="213"/>
    </location>
</feature>
<dbReference type="RefSeq" id="WP_126377258.1">
    <property type="nucleotide sequence ID" value="NZ_AP017378.1"/>
</dbReference>
<dbReference type="Gene3D" id="3.30.950.10">
    <property type="entry name" value="Methyltransferase, Cobalt-precorrin-4 Transmethylase, Domain 2"/>
    <property type="match status" value="1"/>
</dbReference>
<dbReference type="NCBIfam" id="TIGR01467">
    <property type="entry name" value="cobI_cbiL"/>
    <property type="match status" value="1"/>
</dbReference>
<evidence type="ECO:0000256" key="3">
    <source>
        <dbReference type="ARBA" id="ARBA00022573"/>
    </source>
</evidence>
<evidence type="ECO:0000256" key="1">
    <source>
        <dbReference type="ARBA" id="ARBA00004953"/>
    </source>
</evidence>
<dbReference type="SUPFAM" id="SSF53790">
    <property type="entry name" value="Tetrapyrrole methylase"/>
    <property type="match status" value="1"/>
</dbReference>
<dbReference type="InterPro" id="IPR014776">
    <property type="entry name" value="4pyrrole_Mease_sub2"/>
</dbReference>
<reference evidence="9 10" key="1">
    <citation type="journal article" date="2018" name="Sci. Adv.">
        <title>Multi-heme cytochromes provide a pathway for survival in energy-limited environments.</title>
        <authorList>
            <person name="Deng X."/>
            <person name="Dohmae N."/>
            <person name="Nealson K.H."/>
            <person name="Hashimoto K."/>
            <person name="Okamoto A."/>
        </authorList>
    </citation>
    <scope>NUCLEOTIDE SEQUENCE [LARGE SCALE GENOMIC DNA]</scope>
    <source>
        <strain evidence="9 10">IS5</strain>
    </source>
</reference>
<evidence type="ECO:0000313" key="10">
    <source>
        <dbReference type="Proteomes" id="UP000269883"/>
    </source>
</evidence>
<dbReference type="AlphaFoldDB" id="A0A2Z6AWW2"/>
<dbReference type="Pfam" id="PF00590">
    <property type="entry name" value="TP_methylase"/>
    <property type="match status" value="1"/>
</dbReference>
<dbReference type="KEGG" id="dfl:DFE_1018"/>
<dbReference type="InterPro" id="IPR012382">
    <property type="entry name" value="CobI/CbiL"/>
</dbReference>
<dbReference type="PANTHER" id="PTHR43467">
    <property type="entry name" value="COBALT-PRECORRIN-2 C(20)-METHYLTRANSFERASE"/>
    <property type="match status" value="1"/>
</dbReference>
<dbReference type="UniPathway" id="UPA00148"/>
<keyword evidence="4 9" id="KW-0489">Methyltransferase</keyword>
<accession>A0A2Z6AWW2</accession>
<evidence type="ECO:0000256" key="6">
    <source>
        <dbReference type="ARBA" id="ARBA00022691"/>
    </source>
</evidence>
<dbReference type="OrthoDB" id="9804789at2"/>
<keyword evidence="10" id="KW-1185">Reference proteome</keyword>